<dbReference type="AlphaFoldDB" id="A0A8B6MB47"/>
<evidence type="ECO:0000313" key="3">
    <source>
        <dbReference type="Proteomes" id="UP000485880"/>
    </source>
</evidence>
<comment type="caution">
    <text evidence="2">The sequence shown here is derived from an EMBL/GenBank/DDBJ whole genome shotgun (WGS) entry which is preliminary data.</text>
</comment>
<dbReference type="Proteomes" id="UP000485880">
    <property type="component" value="Unassembled WGS sequence"/>
</dbReference>
<keyword evidence="3" id="KW-1185">Reference proteome</keyword>
<proteinExistence type="predicted"/>
<dbReference type="EMBL" id="CABFMQ020000120">
    <property type="protein sequence ID" value="VTZ51951.1"/>
    <property type="molecule type" value="Genomic_DNA"/>
</dbReference>
<accession>A0A8B6MB47</accession>
<name>A0A8B6MB47_METTU</name>
<organism evidence="2 3">
    <name type="scientific">Methylocella tundrae</name>
    <dbReference type="NCBI Taxonomy" id="227605"/>
    <lineage>
        <taxon>Bacteria</taxon>
        <taxon>Pseudomonadati</taxon>
        <taxon>Pseudomonadota</taxon>
        <taxon>Alphaproteobacteria</taxon>
        <taxon>Hyphomicrobiales</taxon>
        <taxon>Beijerinckiaceae</taxon>
        <taxon>Methylocella</taxon>
    </lineage>
</organism>
<feature type="region of interest" description="Disordered" evidence="1">
    <location>
        <begin position="43"/>
        <end position="77"/>
    </location>
</feature>
<evidence type="ECO:0000256" key="1">
    <source>
        <dbReference type="SAM" id="MobiDB-lite"/>
    </source>
</evidence>
<reference evidence="2 3" key="1">
    <citation type="submission" date="2019-05" db="EMBL/GenBank/DDBJ databases">
        <authorList>
            <person name="Farhan Ul Haque M."/>
        </authorList>
    </citation>
    <scope>NUCLEOTIDE SEQUENCE [LARGE SCALE GENOMIC DNA]</scope>
    <source>
        <strain evidence="2">2</strain>
    </source>
</reference>
<gene>
    <name evidence="2" type="ORF">MPC4_60040</name>
</gene>
<evidence type="ECO:0000313" key="2">
    <source>
        <dbReference type="EMBL" id="VTZ51951.1"/>
    </source>
</evidence>
<protein>
    <submittedName>
        <fullName evidence="2">Uncharacterized protein</fullName>
    </submittedName>
</protein>
<sequence length="112" mass="12238">MERRESGARGVTGLIRDLVSGRAAEEAGLRGFATFCQRMIADPRSAGDRRASDSTAPTTGRKKRSRPPQCENRPTPAEALAPRRCALFARSFLPAVMILQQMIPNPYNIGPL</sequence>